<feature type="compositionally biased region" description="Polar residues" evidence="1">
    <location>
        <begin position="65"/>
        <end position="83"/>
    </location>
</feature>
<organism evidence="2 3">
    <name type="scientific">Zymoseptoria tritici (strain ST99CH_3D7)</name>
    <dbReference type="NCBI Taxonomy" id="1276538"/>
    <lineage>
        <taxon>Eukaryota</taxon>
        <taxon>Fungi</taxon>
        <taxon>Dikarya</taxon>
        <taxon>Ascomycota</taxon>
        <taxon>Pezizomycotina</taxon>
        <taxon>Dothideomycetes</taxon>
        <taxon>Dothideomycetidae</taxon>
        <taxon>Mycosphaerellales</taxon>
        <taxon>Mycosphaerellaceae</taxon>
        <taxon>Zymoseptoria</taxon>
    </lineage>
</organism>
<sequence length="83" mass="9187">MSAATQSASYGANGFTEPTEARDHFARQFDLANPEEARDSYQRIMHQHTRQQFEMATESSRRRSSGATVASLKNESSVDSTAS</sequence>
<evidence type="ECO:0000256" key="1">
    <source>
        <dbReference type="SAM" id="MobiDB-lite"/>
    </source>
</evidence>
<feature type="region of interest" description="Disordered" evidence="1">
    <location>
        <begin position="48"/>
        <end position="83"/>
    </location>
</feature>
<evidence type="ECO:0000313" key="3">
    <source>
        <dbReference type="Proteomes" id="UP000215127"/>
    </source>
</evidence>
<feature type="compositionally biased region" description="Polar residues" evidence="1">
    <location>
        <begin position="1"/>
        <end position="10"/>
    </location>
</feature>
<feature type="region of interest" description="Disordered" evidence="1">
    <location>
        <begin position="1"/>
        <end position="24"/>
    </location>
</feature>
<protein>
    <submittedName>
        <fullName evidence="2">Uncharacterized protein</fullName>
    </submittedName>
</protein>
<keyword evidence="3" id="KW-1185">Reference proteome</keyword>
<dbReference type="AlphaFoldDB" id="A0A1X7S222"/>
<dbReference type="EMBL" id="LT853699">
    <property type="protein sequence ID" value="SMQ53726.1"/>
    <property type="molecule type" value="Genomic_DNA"/>
</dbReference>
<accession>A0A1X7S222</accession>
<proteinExistence type="predicted"/>
<reference evidence="2 3" key="1">
    <citation type="submission" date="2016-06" db="EMBL/GenBank/DDBJ databases">
        <authorList>
            <person name="Kjaerup R.B."/>
            <person name="Dalgaard T.S."/>
            <person name="Juul-Madsen H.R."/>
        </authorList>
    </citation>
    <scope>NUCLEOTIDE SEQUENCE [LARGE SCALE GENOMIC DNA]</scope>
</reference>
<dbReference type="Proteomes" id="UP000215127">
    <property type="component" value="Chromosome 8"/>
</dbReference>
<name>A0A1X7S222_ZYMT9</name>
<evidence type="ECO:0000313" key="2">
    <source>
        <dbReference type="EMBL" id="SMQ53726.1"/>
    </source>
</evidence>
<gene>
    <name evidence="2" type="ORF">ZT3D7_G8880</name>
</gene>